<evidence type="ECO:0000256" key="1">
    <source>
        <dbReference type="ARBA" id="ARBA00022801"/>
    </source>
</evidence>
<accession>A0ABP6QBC4</accession>
<organism evidence="4 5">
    <name type="scientific">Actinocorallia longicatena</name>
    <dbReference type="NCBI Taxonomy" id="111803"/>
    <lineage>
        <taxon>Bacteria</taxon>
        <taxon>Bacillati</taxon>
        <taxon>Actinomycetota</taxon>
        <taxon>Actinomycetes</taxon>
        <taxon>Streptosporangiales</taxon>
        <taxon>Thermomonosporaceae</taxon>
        <taxon>Actinocorallia</taxon>
    </lineage>
</organism>
<feature type="domain" description="Xaa-Pro dipeptidyl-peptidase C-terminal" evidence="3">
    <location>
        <begin position="310"/>
        <end position="535"/>
    </location>
</feature>
<dbReference type="Pfam" id="PF02129">
    <property type="entry name" value="Peptidase_S15"/>
    <property type="match status" value="1"/>
</dbReference>
<dbReference type="Gene3D" id="2.60.120.260">
    <property type="entry name" value="Galactose-binding domain-like"/>
    <property type="match status" value="1"/>
</dbReference>
<dbReference type="NCBIfam" id="TIGR00976">
    <property type="entry name" value="CocE_NonD"/>
    <property type="match status" value="1"/>
</dbReference>
<dbReference type="GO" id="GO:0016787">
    <property type="term" value="F:hydrolase activity"/>
    <property type="evidence" value="ECO:0007669"/>
    <property type="project" value="UniProtKB-KW"/>
</dbReference>
<dbReference type="InterPro" id="IPR013736">
    <property type="entry name" value="Xaa-Pro_dipept_C"/>
</dbReference>
<comment type="caution">
    <text evidence="4">The sequence shown here is derived from an EMBL/GenBank/DDBJ whole genome shotgun (WGS) entry which is preliminary data.</text>
</comment>
<dbReference type="Gene3D" id="3.40.50.1820">
    <property type="entry name" value="alpha/beta hydrolase"/>
    <property type="match status" value="1"/>
</dbReference>
<dbReference type="Gene3D" id="1.10.3020.10">
    <property type="entry name" value="alpha-amino acid ester hydrolase ( Helical cap domain)"/>
    <property type="match status" value="1"/>
</dbReference>
<dbReference type="EMBL" id="BAAAUV010000006">
    <property type="protein sequence ID" value="GAA3211566.1"/>
    <property type="molecule type" value="Genomic_DNA"/>
</dbReference>
<sequence>MTFASRVAERILRLPPAATRDVRIQRGLPVPMDDGVELLADLYTPVRVPNAPLVLVRSPYGRRGWLEQGVAMPFAERGYRVLVQAVRGTEKSGGTFDPFGDERRDGLATLDWIEKQSWSHGPVLTFGPSYLGYAQWAMAADAGDRIAAMAPFATASQFRDQTYLGDSFTLRGCLSWSTLMVGQKRNLFLAQLEDVLGTSRLERAYLHLPIGESDRRATGTTVDWFQKWLAHGDPGDPYWLPERDHRARVGESAAEVSMVGGWHDLFLLSQLEDHARLRAAGRRPRLTIGPWTHTAVPMFGAALRDALIVFRAAVTGDGSALRGDPVKLFVQGAEEWRTYPEWPPPAEVTPFHLHAGGLLSRDAPGPGEPSRFTYDPADPTPGTGGPLLGAGAGPKDQSAVEARPDVLLFTTEPLDRDLEVIGPVSARVHLRSDSEHTDVLVRVCDVDENGLSVNVCDGLQRVVPGRFPSGEVEVTLWPTAHRFRAGHRIRVHVASGSHPRFARNPGTGDPLGTATRLLPQNQEILHDPAHPSALLLPLVPV</sequence>
<keyword evidence="1 4" id="KW-0378">Hydrolase</keyword>
<protein>
    <submittedName>
        <fullName evidence="4">CocE/NonD family hydrolase</fullName>
    </submittedName>
</protein>
<feature type="compositionally biased region" description="Gly residues" evidence="2">
    <location>
        <begin position="382"/>
        <end position="392"/>
    </location>
</feature>
<name>A0ABP6QBC4_9ACTN</name>
<gene>
    <name evidence="4" type="ORF">GCM10010468_30340</name>
</gene>
<evidence type="ECO:0000313" key="5">
    <source>
        <dbReference type="Proteomes" id="UP001501237"/>
    </source>
</evidence>
<keyword evidence="5" id="KW-1185">Reference proteome</keyword>
<dbReference type="InterPro" id="IPR000383">
    <property type="entry name" value="Xaa-Pro-like_dom"/>
</dbReference>
<dbReference type="Proteomes" id="UP001501237">
    <property type="component" value="Unassembled WGS sequence"/>
</dbReference>
<dbReference type="InterPro" id="IPR005674">
    <property type="entry name" value="CocE/Ser_esterase"/>
</dbReference>
<dbReference type="SUPFAM" id="SSF49785">
    <property type="entry name" value="Galactose-binding domain-like"/>
    <property type="match status" value="1"/>
</dbReference>
<dbReference type="Pfam" id="PF08530">
    <property type="entry name" value="PepX_C"/>
    <property type="match status" value="1"/>
</dbReference>
<dbReference type="SUPFAM" id="SSF53474">
    <property type="entry name" value="alpha/beta-Hydrolases"/>
    <property type="match status" value="1"/>
</dbReference>
<dbReference type="RefSeq" id="WP_344828294.1">
    <property type="nucleotide sequence ID" value="NZ_BAAAUV010000006.1"/>
</dbReference>
<dbReference type="InterPro" id="IPR029058">
    <property type="entry name" value="AB_hydrolase_fold"/>
</dbReference>
<reference evidence="5" key="1">
    <citation type="journal article" date="2019" name="Int. J. Syst. Evol. Microbiol.">
        <title>The Global Catalogue of Microorganisms (GCM) 10K type strain sequencing project: providing services to taxonomists for standard genome sequencing and annotation.</title>
        <authorList>
            <consortium name="The Broad Institute Genomics Platform"/>
            <consortium name="The Broad Institute Genome Sequencing Center for Infectious Disease"/>
            <person name="Wu L."/>
            <person name="Ma J."/>
        </authorList>
    </citation>
    <scope>NUCLEOTIDE SEQUENCE [LARGE SCALE GENOMIC DNA]</scope>
    <source>
        <strain evidence="5">JCM 9377</strain>
    </source>
</reference>
<feature type="region of interest" description="Disordered" evidence="2">
    <location>
        <begin position="358"/>
        <end position="396"/>
    </location>
</feature>
<dbReference type="SMART" id="SM00939">
    <property type="entry name" value="PepX_C"/>
    <property type="match status" value="1"/>
</dbReference>
<evidence type="ECO:0000259" key="3">
    <source>
        <dbReference type="SMART" id="SM00939"/>
    </source>
</evidence>
<evidence type="ECO:0000256" key="2">
    <source>
        <dbReference type="SAM" id="MobiDB-lite"/>
    </source>
</evidence>
<evidence type="ECO:0000313" key="4">
    <source>
        <dbReference type="EMBL" id="GAA3211566.1"/>
    </source>
</evidence>
<proteinExistence type="predicted"/>
<dbReference type="InterPro" id="IPR008979">
    <property type="entry name" value="Galactose-bd-like_sf"/>
</dbReference>